<evidence type="ECO:0000313" key="2">
    <source>
        <dbReference type="EnsemblFungi" id="MAPG_10921T0"/>
    </source>
</evidence>
<dbReference type="EMBL" id="ADBL01002686">
    <property type="status" value="NOT_ANNOTATED_CDS"/>
    <property type="molecule type" value="Genomic_DNA"/>
</dbReference>
<proteinExistence type="predicted"/>
<dbReference type="Proteomes" id="UP000011715">
    <property type="component" value="Unassembled WGS sequence"/>
</dbReference>
<dbReference type="EnsemblFungi" id="MAPG_10921T0">
    <property type="protein sequence ID" value="MAPG_10921T0"/>
    <property type="gene ID" value="MAPG_10921"/>
</dbReference>
<name>A0A0C4EDW0_MAGP6</name>
<reference evidence="3" key="2">
    <citation type="submission" date="2010-05" db="EMBL/GenBank/DDBJ databases">
        <title>The genome sequence of Magnaporthe poae strain ATCC 64411.</title>
        <authorList>
            <person name="Ma L.-J."/>
            <person name="Dead R."/>
            <person name="Young S."/>
            <person name="Zeng Q."/>
            <person name="Koehrsen M."/>
            <person name="Alvarado L."/>
            <person name="Berlin A."/>
            <person name="Chapman S.B."/>
            <person name="Chen Z."/>
            <person name="Freedman E."/>
            <person name="Gellesch M."/>
            <person name="Goldberg J."/>
            <person name="Griggs A."/>
            <person name="Gujja S."/>
            <person name="Heilman E.R."/>
            <person name="Heiman D."/>
            <person name="Hepburn T."/>
            <person name="Howarth C."/>
            <person name="Jen D."/>
            <person name="Larson L."/>
            <person name="Mehta T."/>
            <person name="Neiman D."/>
            <person name="Pearson M."/>
            <person name="Roberts A."/>
            <person name="Saif S."/>
            <person name="Shea T."/>
            <person name="Shenoy N."/>
            <person name="Sisk P."/>
            <person name="Stolte C."/>
            <person name="Sykes S."/>
            <person name="Walk T."/>
            <person name="White J."/>
            <person name="Yandava C."/>
            <person name="Haas B."/>
            <person name="Nusbaum C."/>
            <person name="Birren B."/>
        </authorList>
    </citation>
    <scope>NUCLEOTIDE SEQUENCE [LARGE SCALE GENOMIC DNA]</scope>
    <source>
        <strain evidence="3">ATCC 64411 / 73-15</strain>
    </source>
</reference>
<accession>A0A0C4EDW0</accession>
<gene>
    <name evidence="1" type="ORF">MAPG_10921</name>
</gene>
<dbReference type="VEuPathDB" id="FungiDB:MAPG_10921"/>
<protein>
    <submittedName>
        <fullName evidence="1 2">Uncharacterized protein</fullName>
    </submittedName>
</protein>
<reference evidence="2" key="4">
    <citation type="journal article" date="2015" name="G3 (Bethesda)">
        <title>Genome sequences of three phytopathogenic species of the Magnaporthaceae family of fungi.</title>
        <authorList>
            <person name="Okagaki L.H."/>
            <person name="Nunes C.C."/>
            <person name="Sailsbery J."/>
            <person name="Clay B."/>
            <person name="Brown D."/>
            <person name="John T."/>
            <person name="Oh Y."/>
            <person name="Young N."/>
            <person name="Fitzgerald M."/>
            <person name="Haas B.J."/>
            <person name="Zeng Q."/>
            <person name="Young S."/>
            <person name="Adiconis X."/>
            <person name="Fan L."/>
            <person name="Levin J.Z."/>
            <person name="Mitchell T.K."/>
            <person name="Okubara P.A."/>
            <person name="Farman M.L."/>
            <person name="Kohn L.M."/>
            <person name="Birren B."/>
            <person name="Ma L.-J."/>
            <person name="Dean R.A."/>
        </authorList>
    </citation>
    <scope>NUCLEOTIDE SEQUENCE</scope>
    <source>
        <strain evidence="2">ATCC 64411 / 73-15</strain>
    </source>
</reference>
<reference evidence="2" key="5">
    <citation type="submission" date="2015-06" db="UniProtKB">
        <authorList>
            <consortium name="EnsemblFungi"/>
        </authorList>
    </citation>
    <scope>IDENTIFICATION</scope>
    <source>
        <strain evidence="2">ATCC 64411</strain>
    </source>
</reference>
<evidence type="ECO:0000313" key="3">
    <source>
        <dbReference type="Proteomes" id="UP000011715"/>
    </source>
</evidence>
<dbReference type="EMBL" id="GL876978">
    <property type="protein sequence ID" value="KLU91973.1"/>
    <property type="molecule type" value="Genomic_DNA"/>
</dbReference>
<reference evidence="1" key="1">
    <citation type="submission" date="2010-05" db="EMBL/GenBank/DDBJ databases">
        <title>The Genome Sequence of Magnaporthe poae strain ATCC 64411.</title>
        <authorList>
            <consortium name="The Broad Institute Genome Sequencing Platform"/>
            <consortium name="Broad Institute Genome Sequencing Center for Infectious Disease"/>
            <person name="Ma L.-J."/>
            <person name="Dead R."/>
            <person name="Young S."/>
            <person name="Zeng Q."/>
            <person name="Koehrsen M."/>
            <person name="Alvarado L."/>
            <person name="Berlin A."/>
            <person name="Chapman S.B."/>
            <person name="Chen Z."/>
            <person name="Freedman E."/>
            <person name="Gellesch M."/>
            <person name="Goldberg J."/>
            <person name="Griggs A."/>
            <person name="Gujja S."/>
            <person name="Heilman E.R."/>
            <person name="Heiman D."/>
            <person name="Hepburn T."/>
            <person name="Howarth C."/>
            <person name="Jen D."/>
            <person name="Larson L."/>
            <person name="Mehta T."/>
            <person name="Neiman D."/>
            <person name="Pearson M."/>
            <person name="Roberts A."/>
            <person name="Saif S."/>
            <person name="Shea T."/>
            <person name="Shenoy N."/>
            <person name="Sisk P."/>
            <person name="Stolte C."/>
            <person name="Sykes S."/>
            <person name="Walk T."/>
            <person name="White J."/>
            <person name="Yandava C."/>
            <person name="Haas B."/>
            <person name="Nusbaum C."/>
            <person name="Birren B."/>
        </authorList>
    </citation>
    <scope>NUCLEOTIDE SEQUENCE</scope>
    <source>
        <strain evidence="1">ATCC 64411</strain>
    </source>
</reference>
<dbReference type="AlphaFoldDB" id="A0A0C4EDW0"/>
<sequence length="60" mass="6786">MSRTEQRYHPWAVAFYALTAAPGVEPRRHEPGEALLARRDRANENHGRRAFATIPSVSRG</sequence>
<organism evidence="2 3">
    <name type="scientific">Magnaporthiopsis poae (strain ATCC 64411 / 73-15)</name>
    <name type="common">Kentucky bluegrass fungus</name>
    <name type="synonym">Magnaporthe poae</name>
    <dbReference type="NCBI Taxonomy" id="644358"/>
    <lineage>
        <taxon>Eukaryota</taxon>
        <taxon>Fungi</taxon>
        <taxon>Dikarya</taxon>
        <taxon>Ascomycota</taxon>
        <taxon>Pezizomycotina</taxon>
        <taxon>Sordariomycetes</taxon>
        <taxon>Sordariomycetidae</taxon>
        <taxon>Magnaporthales</taxon>
        <taxon>Magnaporthaceae</taxon>
        <taxon>Magnaporthiopsis</taxon>
    </lineage>
</organism>
<reference evidence="1" key="3">
    <citation type="submission" date="2011-03" db="EMBL/GenBank/DDBJ databases">
        <title>Annotation of Magnaporthe poae ATCC 64411.</title>
        <authorList>
            <person name="Ma L.-J."/>
            <person name="Dead R."/>
            <person name="Young S.K."/>
            <person name="Zeng Q."/>
            <person name="Gargeya S."/>
            <person name="Fitzgerald M."/>
            <person name="Haas B."/>
            <person name="Abouelleil A."/>
            <person name="Alvarado L."/>
            <person name="Arachchi H.M."/>
            <person name="Berlin A."/>
            <person name="Brown A."/>
            <person name="Chapman S.B."/>
            <person name="Chen Z."/>
            <person name="Dunbar C."/>
            <person name="Freedman E."/>
            <person name="Gearin G."/>
            <person name="Gellesch M."/>
            <person name="Goldberg J."/>
            <person name="Griggs A."/>
            <person name="Gujja S."/>
            <person name="Heiman D."/>
            <person name="Howarth C."/>
            <person name="Larson L."/>
            <person name="Lui A."/>
            <person name="MacDonald P.J.P."/>
            <person name="Mehta T."/>
            <person name="Montmayeur A."/>
            <person name="Murphy C."/>
            <person name="Neiman D."/>
            <person name="Pearson M."/>
            <person name="Priest M."/>
            <person name="Roberts A."/>
            <person name="Saif S."/>
            <person name="Shea T."/>
            <person name="Shenoy N."/>
            <person name="Sisk P."/>
            <person name="Stolte C."/>
            <person name="Sykes S."/>
            <person name="Yandava C."/>
            <person name="Wortman J."/>
            <person name="Nusbaum C."/>
            <person name="Birren B."/>
        </authorList>
    </citation>
    <scope>NUCLEOTIDE SEQUENCE</scope>
    <source>
        <strain evidence="1">ATCC 64411</strain>
    </source>
</reference>
<evidence type="ECO:0000313" key="1">
    <source>
        <dbReference type="EMBL" id="KLU91973.1"/>
    </source>
</evidence>
<keyword evidence="3" id="KW-1185">Reference proteome</keyword>